<evidence type="ECO:0000313" key="1">
    <source>
        <dbReference type="EMBL" id="CAI4047520.1"/>
    </source>
</evidence>
<dbReference type="Proteomes" id="UP001162087">
    <property type="component" value="Chromosome 13"/>
</dbReference>
<name>A0AA35NKB3_SACK1</name>
<proteinExistence type="predicted"/>
<sequence length="514" mass="58442">MTSTTSESGFGTRRTLVQLKNLPDLTEISHLKIDAPVVEILRKTVLFQLNSLDICISNFALDELVNLVAVQMDGMFRNLHNLALLQRRSRATQADLKLLFKEFNLDPASLYQQLQISEFIKSNHSVEYEKLVSSSSFSASSHNEEDEEDELNNIEEQQNEISVLLPPSNPLEKLMPSWLPNFPPDHTYRFTPEFNHPITDLKTIKREIVKESKESEKALLNLNKRLLHISLASHAPPPRLPDDADAGEQQLEIWGNALQEEKRTAISKSFNENNIEQYAKYRVELARERVSKFEVNQLKRTKNPFLRISETLYSSKSPHQPHRAIQRAIDLQFRKSMMLFAHNLPKVQKLKKEKIRMAIEERSRSLKRRQEELILERKKREQDEGHDLELLLHNEHARESTENNTNPNAPSSFTIDINANADDEDDDMNLFGILGSSGDENEAPSIQNGNVAGEPEPPTATVQDNANTTSMTHNTTNIDATATNPSFSSFQSTPNENAPTSPPILKATDHDITM</sequence>
<protein>
    <submittedName>
        <fullName evidence="1">Uncharacterized protein</fullName>
    </submittedName>
</protein>
<dbReference type="EMBL" id="OX365908">
    <property type="protein sequence ID" value="CAI4047520.1"/>
    <property type="molecule type" value="Genomic_DNA"/>
</dbReference>
<dbReference type="PANTHER" id="PTHR46338">
    <property type="entry name" value="TRANSCRIPTION INITIATION FACTOR TFIID SUBUNIT 8"/>
    <property type="match status" value="1"/>
</dbReference>
<organism evidence="1 2">
    <name type="scientific">Saccharomyces kudriavzevii (strain ATCC MYA-4449 / AS 2.2408 / CBS 8840 / NBRC 1802 / NCYC 2889)</name>
    <name type="common">Yeast</name>
    <dbReference type="NCBI Taxonomy" id="226230"/>
    <lineage>
        <taxon>Eukaryota</taxon>
        <taxon>Fungi</taxon>
        <taxon>Dikarya</taxon>
        <taxon>Ascomycota</taxon>
        <taxon>Saccharomycotina</taxon>
        <taxon>Saccharomycetes</taxon>
        <taxon>Saccharomycetales</taxon>
        <taxon>Saccharomycetaceae</taxon>
        <taxon>Saccharomyces</taxon>
    </lineage>
</organism>
<dbReference type="PANTHER" id="PTHR46338:SF1">
    <property type="entry name" value="TRANSCRIPTION INITIATION FACTOR TFIID SUBUNIT 8"/>
    <property type="match status" value="1"/>
</dbReference>
<gene>
    <name evidence="1" type="primary">SKDI13G0250</name>
    <name evidence="1" type="ORF">SKDI_13G0250</name>
</gene>
<dbReference type="GO" id="GO:0005669">
    <property type="term" value="C:transcription factor TFIID complex"/>
    <property type="evidence" value="ECO:0007669"/>
    <property type="project" value="InterPro"/>
</dbReference>
<dbReference type="OrthoDB" id="2193813at2759"/>
<evidence type="ECO:0000313" key="2">
    <source>
        <dbReference type="Proteomes" id="UP001162087"/>
    </source>
</evidence>
<accession>A0AA35NKB3</accession>
<dbReference type="CDD" id="cd08049">
    <property type="entry name" value="TAF8"/>
    <property type="match status" value="1"/>
</dbReference>
<dbReference type="InterPro" id="IPR037818">
    <property type="entry name" value="TAF8"/>
</dbReference>
<dbReference type="InterPro" id="IPR019473">
    <property type="entry name" value="TFIID_su8_C"/>
</dbReference>
<keyword evidence="2" id="KW-1185">Reference proteome</keyword>
<reference evidence="1" key="1">
    <citation type="submission" date="2022-10" db="EMBL/GenBank/DDBJ databases">
        <authorList>
            <person name="Byrne P K."/>
        </authorList>
    </citation>
    <scope>NUCLEOTIDE SEQUENCE</scope>
    <source>
        <strain evidence="1">IFO1802</strain>
    </source>
</reference>
<dbReference type="Pfam" id="PF10406">
    <property type="entry name" value="TAF8_C"/>
    <property type="match status" value="1"/>
</dbReference>